<evidence type="ECO:0000256" key="4">
    <source>
        <dbReference type="HAMAP-Rule" id="MF_00171"/>
    </source>
</evidence>
<feature type="binding site" evidence="4">
    <location>
        <position position="114"/>
    </location>
    <ligand>
        <name>substrate</name>
    </ligand>
</feature>
<dbReference type="PIRSF" id="PIRSF001430">
    <property type="entry name" value="tRNA_psdUrid_synth"/>
    <property type="match status" value="1"/>
</dbReference>
<comment type="caution">
    <text evidence="4">Lacks conserved residue(s) required for the propagation of feature annotation.</text>
</comment>
<feature type="active site" description="Nucleophile" evidence="4">
    <location>
        <position position="56"/>
    </location>
</feature>
<comment type="caution">
    <text evidence="7">The sequence shown here is derived from an EMBL/GenBank/DDBJ whole genome shotgun (WGS) entry which is preliminary data.</text>
</comment>
<dbReference type="EMBL" id="BORB01000032">
    <property type="protein sequence ID" value="GIN58886.1"/>
    <property type="molecule type" value="Genomic_DNA"/>
</dbReference>
<protein>
    <recommendedName>
        <fullName evidence="4">tRNA pseudouridine synthase A</fullName>
        <ecNumber evidence="4">5.4.99.12</ecNumber>
    </recommendedName>
    <alternativeName>
        <fullName evidence="4">tRNA pseudouridine(38-40) synthase</fullName>
    </alternativeName>
    <alternativeName>
        <fullName evidence="4">tRNA pseudouridylate synthase I</fullName>
    </alternativeName>
    <alternativeName>
        <fullName evidence="4">tRNA-uridine isomerase I</fullName>
    </alternativeName>
</protein>
<dbReference type="Gene3D" id="3.30.70.580">
    <property type="entry name" value="Pseudouridine synthase I, catalytic domain, N-terminal subdomain"/>
    <property type="match status" value="1"/>
</dbReference>
<dbReference type="PANTHER" id="PTHR11142">
    <property type="entry name" value="PSEUDOURIDYLATE SYNTHASE"/>
    <property type="match status" value="1"/>
</dbReference>
<keyword evidence="3 4" id="KW-0413">Isomerase</keyword>
<dbReference type="CDD" id="cd02570">
    <property type="entry name" value="PseudoU_synth_EcTruA"/>
    <property type="match status" value="1"/>
</dbReference>
<evidence type="ECO:0000313" key="7">
    <source>
        <dbReference type="EMBL" id="GIN58886.1"/>
    </source>
</evidence>
<comment type="subunit">
    <text evidence="4">Homodimer.</text>
</comment>
<accession>A0ABQ4KN49</accession>
<dbReference type="Pfam" id="PF01416">
    <property type="entry name" value="PseudoU_synth_1"/>
    <property type="match status" value="2"/>
</dbReference>
<feature type="domain" description="Pseudouridine synthase I TruA alpha/beta" evidence="6">
    <location>
        <begin position="147"/>
        <end position="249"/>
    </location>
</feature>
<keyword evidence="2 4" id="KW-0819">tRNA processing</keyword>
<name>A0ABQ4KN49_9BACI</name>
<dbReference type="InterPro" id="IPR001406">
    <property type="entry name" value="PsdUridine_synth_TruA"/>
</dbReference>
<gene>
    <name evidence="7" type="primary">truA1</name>
    <name evidence="4" type="synonym">truA</name>
    <name evidence="7" type="ORF">J8TS2_32050</name>
</gene>
<dbReference type="InterPro" id="IPR020095">
    <property type="entry name" value="PsdUridine_synth_TruA_C"/>
</dbReference>
<evidence type="ECO:0000313" key="8">
    <source>
        <dbReference type="Proteomes" id="UP000679950"/>
    </source>
</evidence>
<dbReference type="InterPro" id="IPR020103">
    <property type="entry name" value="PsdUridine_synth_cat_dom_sf"/>
</dbReference>
<dbReference type="SUPFAM" id="SSF55120">
    <property type="entry name" value="Pseudouridine synthase"/>
    <property type="match status" value="1"/>
</dbReference>
<evidence type="ECO:0000259" key="6">
    <source>
        <dbReference type="Pfam" id="PF01416"/>
    </source>
</evidence>
<keyword evidence="8" id="KW-1185">Reference proteome</keyword>
<comment type="similarity">
    <text evidence="1 4 5">Belongs to the tRNA pseudouridine synthase TruA family.</text>
</comment>
<dbReference type="HAMAP" id="MF_00171">
    <property type="entry name" value="TruA"/>
    <property type="match status" value="1"/>
</dbReference>
<feature type="domain" description="Pseudouridine synthase I TruA alpha/beta" evidence="6">
    <location>
        <begin position="9"/>
        <end position="108"/>
    </location>
</feature>
<proteinExistence type="inferred from homology"/>
<dbReference type="NCBIfam" id="TIGR00071">
    <property type="entry name" value="hisT_truA"/>
    <property type="match status" value="1"/>
</dbReference>
<evidence type="ECO:0000256" key="2">
    <source>
        <dbReference type="ARBA" id="ARBA00022694"/>
    </source>
</evidence>
<evidence type="ECO:0000256" key="3">
    <source>
        <dbReference type="ARBA" id="ARBA00023235"/>
    </source>
</evidence>
<comment type="function">
    <text evidence="4">Formation of pseudouridine at positions 38, 39 and 40 in the anticodon stem and loop of transfer RNAs.</text>
</comment>
<dbReference type="InterPro" id="IPR020097">
    <property type="entry name" value="PsdUridine_synth_TruA_a/b_dom"/>
</dbReference>
<dbReference type="Gene3D" id="3.30.70.660">
    <property type="entry name" value="Pseudouridine synthase I, catalytic domain, C-terminal subdomain"/>
    <property type="match status" value="1"/>
</dbReference>
<sequence length="250" mass="27987">MAELQRYKAVISYDGSAFSGFQIQPNGRTIQAELEKALAKMHKSEIVKIVGSGRTDAGVHAKGQVIHFDSPLQISVEQWKKGLNALLSDDLVIMDIEKISSDFHARFDASHKTYKYRVYTQKTRDPFRHHFATHYPFSLDLDQVKLAANHLVGTYDFTSFCSAKAEVLNKVRTVSEIKVENKGDEVIFTITGNGFLHNMVRIIVGTLLEVGSGKRKASDMLGILQGRDRQLAGKTAPPQGLYLWQVEYNG</sequence>
<evidence type="ECO:0000256" key="1">
    <source>
        <dbReference type="ARBA" id="ARBA00009375"/>
    </source>
</evidence>
<dbReference type="EC" id="5.4.99.12" evidence="4"/>
<reference evidence="7 8" key="1">
    <citation type="submission" date="2021-03" db="EMBL/GenBank/DDBJ databases">
        <title>Antimicrobial resistance genes in bacteria isolated from Japanese honey, and their potential for conferring macrolide and lincosamide resistance in the American foulbrood pathogen Paenibacillus larvae.</title>
        <authorList>
            <person name="Okamoto M."/>
            <person name="Kumagai M."/>
            <person name="Kanamori H."/>
            <person name="Takamatsu D."/>
        </authorList>
    </citation>
    <scope>NUCLEOTIDE SEQUENCE [LARGE SCALE GENOMIC DNA]</scope>
    <source>
        <strain evidence="7 8">J8TS2</strain>
    </source>
</reference>
<evidence type="ECO:0000256" key="5">
    <source>
        <dbReference type="RuleBase" id="RU003792"/>
    </source>
</evidence>
<dbReference type="Proteomes" id="UP000679950">
    <property type="component" value="Unassembled WGS sequence"/>
</dbReference>
<dbReference type="InterPro" id="IPR020094">
    <property type="entry name" value="TruA/RsuA/RluB/E/F_N"/>
</dbReference>
<comment type="catalytic activity">
    <reaction evidence="4 5">
        <text>uridine(38/39/40) in tRNA = pseudouridine(38/39/40) in tRNA</text>
        <dbReference type="Rhea" id="RHEA:22376"/>
        <dbReference type="Rhea" id="RHEA-COMP:10085"/>
        <dbReference type="Rhea" id="RHEA-COMP:10087"/>
        <dbReference type="ChEBI" id="CHEBI:65314"/>
        <dbReference type="ChEBI" id="CHEBI:65315"/>
        <dbReference type="EC" id="5.4.99.12"/>
    </reaction>
</comment>
<dbReference type="PANTHER" id="PTHR11142:SF0">
    <property type="entry name" value="TRNA PSEUDOURIDINE SYNTHASE-LIKE 1"/>
    <property type="match status" value="1"/>
</dbReference>
<organism evidence="7 8">
    <name type="scientific">Lederbergia ruris</name>
    <dbReference type="NCBI Taxonomy" id="217495"/>
    <lineage>
        <taxon>Bacteria</taxon>
        <taxon>Bacillati</taxon>
        <taxon>Bacillota</taxon>
        <taxon>Bacilli</taxon>
        <taxon>Bacillales</taxon>
        <taxon>Bacillaceae</taxon>
        <taxon>Lederbergia</taxon>
    </lineage>
</organism>
<dbReference type="RefSeq" id="WP_212966951.1">
    <property type="nucleotide sequence ID" value="NZ_BORB01000032.1"/>
</dbReference>